<keyword evidence="1" id="KW-0812">Transmembrane</keyword>
<dbReference type="PANTHER" id="PTHR40031:SF1">
    <property type="entry name" value="MEMBRANE-BOUND METAL-DEPENDENT HYDROLASE"/>
    <property type="match status" value="1"/>
</dbReference>
<comment type="caution">
    <text evidence="2">The sequence shown here is derived from an EMBL/GenBank/DDBJ whole genome shotgun (WGS) entry which is preliminary data.</text>
</comment>
<feature type="transmembrane region" description="Helical" evidence="1">
    <location>
        <begin position="123"/>
        <end position="147"/>
    </location>
</feature>
<dbReference type="InterPro" id="IPR007404">
    <property type="entry name" value="YdjM-like"/>
</dbReference>
<feature type="transmembrane region" description="Helical" evidence="1">
    <location>
        <begin position="90"/>
        <end position="111"/>
    </location>
</feature>
<dbReference type="RefSeq" id="WP_189480457.1">
    <property type="nucleotide sequence ID" value="NZ_BMYR01000002.1"/>
</dbReference>
<keyword evidence="1" id="KW-1133">Transmembrane helix</keyword>
<dbReference type="Proteomes" id="UP000634667">
    <property type="component" value="Unassembled WGS sequence"/>
</dbReference>
<name>A0ABQ2WHX1_9ALTE</name>
<gene>
    <name evidence="2" type="ORF">GCM10008111_06480</name>
</gene>
<evidence type="ECO:0000313" key="3">
    <source>
        <dbReference type="Proteomes" id="UP000634667"/>
    </source>
</evidence>
<dbReference type="EMBL" id="BMYR01000002">
    <property type="protein sequence ID" value="GGW53043.1"/>
    <property type="molecule type" value="Genomic_DNA"/>
</dbReference>
<accession>A0ABQ2WHX1</accession>
<feature type="transmembrane region" description="Helical" evidence="1">
    <location>
        <begin position="154"/>
        <end position="173"/>
    </location>
</feature>
<reference evidence="3" key="1">
    <citation type="journal article" date="2019" name="Int. J. Syst. Evol. Microbiol.">
        <title>The Global Catalogue of Microorganisms (GCM) 10K type strain sequencing project: providing services to taxonomists for standard genome sequencing and annotation.</title>
        <authorList>
            <consortium name="The Broad Institute Genomics Platform"/>
            <consortium name="The Broad Institute Genome Sequencing Center for Infectious Disease"/>
            <person name="Wu L."/>
            <person name="Ma J."/>
        </authorList>
    </citation>
    <scope>NUCLEOTIDE SEQUENCE [LARGE SCALE GENOMIC DNA]</scope>
    <source>
        <strain evidence="3">KCTC 23723</strain>
    </source>
</reference>
<dbReference type="PANTHER" id="PTHR40031">
    <property type="entry name" value="HYPOTHETICAL MEMBRANE SPANNING PROTEIN"/>
    <property type="match status" value="1"/>
</dbReference>
<sequence length="357" mass="39985">MDSLSQIALGSAVAVAVVGKRSSVKKAALWGALAGTLPDLDVFVDYGDDLSNMVEHRGVSHSLFYLSLLSPLLALLICKIHNELANYRQWLLAIWAVLITHPLLDTMTIYGTQLAQPFSDYPFGIGSLFIIDPLYTLPLLFGLGWVIVKGRSSLAANTAGLVFSSCYLLWSIAAQQHVTQTVQQQLTGKPYNQVIVLPTAMNTLLWRVVVMTDTAYYEGFYSILEKETNIEFVVHPLDLELYRDFQLHPDVQTLAAFTHGFYALERIGDDVVITDLRMGQQQQYAFSFVVPEQADMNARRLPRNLQLSDTLSWVWRTLRGDETAALNQSPHTLTSQVLTVDCAPWPVTEYNNHLLHL</sequence>
<keyword evidence="3" id="KW-1185">Reference proteome</keyword>
<keyword evidence="1" id="KW-0472">Membrane</keyword>
<evidence type="ECO:0000313" key="2">
    <source>
        <dbReference type="EMBL" id="GGW53043.1"/>
    </source>
</evidence>
<feature type="transmembrane region" description="Helical" evidence="1">
    <location>
        <begin position="59"/>
        <end position="78"/>
    </location>
</feature>
<organism evidence="2 3">
    <name type="scientific">Alishewanella tabrizica</name>
    <dbReference type="NCBI Taxonomy" id="671278"/>
    <lineage>
        <taxon>Bacteria</taxon>
        <taxon>Pseudomonadati</taxon>
        <taxon>Pseudomonadota</taxon>
        <taxon>Gammaproteobacteria</taxon>
        <taxon>Alteromonadales</taxon>
        <taxon>Alteromonadaceae</taxon>
        <taxon>Alishewanella</taxon>
    </lineage>
</organism>
<protein>
    <submittedName>
        <fullName evidence="2">Membrane protein</fullName>
    </submittedName>
</protein>
<evidence type="ECO:0000256" key="1">
    <source>
        <dbReference type="SAM" id="Phobius"/>
    </source>
</evidence>
<proteinExistence type="predicted"/>
<dbReference type="Pfam" id="PF04307">
    <property type="entry name" value="YdjM"/>
    <property type="match status" value="1"/>
</dbReference>
<dbReference type="InterPro" id="IPR053170">
    <property type="entry name" value="Transcription_regulator"/>
</dbReference>